<dbReference type="SUPFAM" id="SSF54631">
    <property type="entry name" value="CBS-domain pair"/>
    <property type="match status" value="1"/>
</dbReference>
<keyword evidence="5" id="KW-1185">Reference proteome</keyword>
<evidence type="ECO:0000313" key="5">
    <source>
        <dbReference type="Proteomes" id="UP000295215"/>
    </source>
</evidence>
<organism evidence="4 5">
    <name type="scientific">Myroides indicus</name>
    <dbReference type="NCBI Taxonomy" id="1323422"/>
    <lineage>
        <taxon>Bacteria</taxon>
        <taxon>Pseudomonadati</taxon>
        <taxon>Bacteroidota</taxon>
        <taxon>Flavobacteriia</taxon>
        <taxon>Flavobacteriales</taxon>
        <taxon>Flavobacteriaceae</taxon>
        <taxon>Myroides</taxon>
    </lineage>
</organism>
<dbReference type="Gene3D" id="3.10.580.10">
    <property type="entry name" value="CBS-domain"/>
    <property type="match status" value="1"/>
</dbReference>
<feature type="domain" description="CBS" evidence="3">
    <location>
        <begin position="11"/>
        <end position="67"/>
    </location>
</feature>
<accession>A0A4R7EU21</accession>
<keyword evidence="2" id="KW-0129">CBS domain</keyword>
<dbReference type="AlphaFoldDB" id="A0A4R7EU21"/>
<evidence type="ECO:0000256" key="1">
    <source>
        <dbReference type="ARBA" id="ARBA00022737"/>
    </source>
</evidence>
<sequence>MKQHVPISGIMTRELVKLNITDSLTKAEELFKKNKVRHLPVVSGNKLVGILSYADLLKVSLADFGDEDKSVDTTVFNMFTLEQVMVKNVTTIQMNENIKFAAEILAKKDFRALPVMDGNLLVGILTTTDLIKYLLEQYE</sequence>
<dbReference type="InterPro" id="IPR000644">
    <property type="entry name" value="CBS_dom"/>
</dbReference>
<keyword evidence="1" id="KW-0677">Repeat</keyword>
<dbReference type="PANTHER" id="PTHR48108">
    <property type="entry name" value="CBS DOMAIN-CONTAINING PROTEIN CBSX2, CHLOROPLASTIC"/>
    <property type="match status" value="1"/>
</dbReference>
<dbReference type="InterPro" id="IPR046342">
    <property type="entry name" value="CBS_dom_sf"/>
</dbReference>
<dbReference type="OrthoDB" id="1119899at2"/>
<gene>
    <name evidence="4" type="ORF">C8P70_13032</name>
</gene>
<dbReference type="EMBL" id="SOAG01000030">
    <property type="protein sequence ID" value="TDS52733.1"/>
    <property type="molecule type" value="Genomic_DNA"/>
</dbReference>
<protein>
    <submittedName>
        <fullName evidence="4">CBS domain-containing protein</fullName>
    </submittedName>
</protein>
<dbReference type="SMART" id="SM00116">
    <property type="entry name" value="CBS"/>
    <property type="match status" value="2"/>
</dbReference>
<evidence type="ECO:0000313" key="4">
    <source>
        <dbReference type="EMBL" id="TDS52733.1"/>
    </source>
</evidence>
<proteinExistence type="predicted"/>
<dbReference type="Proteomes" id="UP000295215">
    <property type="component" value="Unassembled WGS sequence"/>
</dbReference>
<name>A0A4R7EU21_9FLAO</name>
<evidence type="ECO:0000256" key="2">
    <source>
        <dbReference type="PROSITE-ProRule" id="PRU00703"/>
    </source>
</evidence>
<comment type="caution">
    <text evidence="4">The sequence shown here is derived from an EMBL/GenBank/DDBJ whole genome shotgun (WGS) entry which is preliminary data.</text>
</comment>
<dbReference type="InterPro" id="IPR051462">
    <property type="entry name" value="CBS_domain-containing"/>
</dbReference>
<dbReference type="Pfam" id="PF00571">
    <property type="entry name" value="CBS"/>
    <property type="match status" value="2"/>
</dbReference>
<dbReference type="PANTHER" id="PTHR48108:SF26">
    <property type="entry name" value="CBS DOMAIN-CONTAINING PROTEIN DDB_G0289609"/>
    <property type="match status" value="1"/>
</dbReference>
<dbReference type="PROSITE" id="PS51371">
    <property type="entry name" value="CBS"/>
    <property type="match status" value="2"/>
</dbReference>
<dbReference type="RefSeq" id="WP_133713512.1">
    <property type="nucleotide sequence ID" value="NZ_SOAG01000030.1"/>
</dbReference>
<evidence type="ECO:0000259" key="3">
    <source>
        <dbReference type="PROSITE" id="PS51371"/>
    </source>
</evidence>
<feature type="domain" description="CBS" evidence="3">
    <location>
        <begin position="85"/>
        <end position="139"/>
    </location>
</feature>
<reference evidence="4 5" key="1">
    <citation type="submission" date="2019-03" db="EMBL/GenBank/DDBJ databases">
        <title>Genomic Encyclopedia of Archaeal and Bacterial Type Strains, Phase II (KMG-II): from individual species to whole genera.</title>
        <authorList>
            <person name="Goeker M."/>
        </authorList>
    </citation>
    <scope>NUCLEOTIDE SEQUENCE [LARGE SCALE GENOMIC DNA]</scope>
    <source>
        <strain evidence="4 5">DSM 28213</strain>
    </source>
</reference>